<dbReference type="GO" id="GO:0009102">
    <property type="term" value="P:biotin biosynthetic process"/>
    <property type="evidence" value="ECO:0007669"/>
    <property type="project" value="UniProtKB-UniRule"/>
</dbReference>
<comment type="catalytic activity">
    <reaction evidence="1 8">
        <text>malonyl-[ACP] + S-adenosyl-L-methionine = malonyl-[ACP] methyl ester + S-adenosyl-L-homocysteine</text>
        <dbReference type="Rhea" id="RHEA:17105"/>
        <dbReference type="Rhea" id="RHEA-COMP:9623"/>
        <dbReference type="Rhea" id="RHEA-COMP:9954"/>
        <dbReference type="ChEBI" id="CHEBI:57856"/>
        <dbReference type="ChEBI" id="CHEBI:59789"/>
        <dbReference type="ChEBI" id="CHEBI:78449"/>
        <dbReference type="ChEBI" id="CHEBI:78845"/>
        <dbReference type="EC" id="2.1.1.197"/>
    </reaction>
</comment>
<comment type="pathway">
    <text evidence="2 8">Cofactor biosynthesis; biotin biosynthesis.</text>
</comment>
<keyword evidence="7 8" id="KW-0093">Biotin biosynthesis</keyword>
<keyword evidence="5 8" id="KW-0808">Transferase</keyword>
<dbReference type="PANTHER" id="PTHR43861">
    <property type="entry name" value="TRANS-ACONITATE 2-METHYLTRANSFERASE-RELATED"/>
    <property type="match status" value="1"/>
</dbReference>
<comment type="caution">
    <text evidence="11">The sequence shown here is derived from an EMBL/GenBank/DDBJ whole genome shotgun (WGS) entry which is preliminary data.</text>
</comment>
<name>A0A395W3X5_BACOV</name>
<dbReference type="InterPro" id="IPR011814">
    <property type="entry name" value="BioC"/>
</dbReference>
<evidence type="ECO:0000256" key="1">
    <source>
        <dbReference type="ARBA" id="ARBA00000852"/>
    </source>
</evidence>
<dbReference type="InterPro" id="IPR029063">
    <property type="entry name" value="SAM-dependent_MTases_sf"/>
</dbReference>
<dbReference type="Proteomes" id="UP000266492">
    <property type="component" value="Unassembled WGS sequence"/>
</dbReference>
<dbReference type="EC" id="2.1.1.197" evidence="3 8"/>
<keyword evidence="6 8" id="KW-0949">S-adenosyl-L-methionine</keyword>
<dbReference type="NCBIfam" id="TIGR02072">
    <property type="entry name" value="BioC"/>
    <property type="match status" value="1"/>
</dbReference>
<keyword evidence="4 8" id="KW-0489">Methyltransferase</keyword>
<organism evidence="11 12">
    <name type="scientific">Bacteroides ovatus</name>
    <dbReference type="NCBI Taxonomy" id="28116"/>
    <lineage>
        <taxon>Bacteria</taxon>
        <taxon>Pseudomonadati</taxon>
        <taxon>Bacteroidota</taxon>
        <taxon>Bacteroidia</taxon>
        <taxon>Bacteroidales</taxon>
        <taxon>Bacteroidaceae</taxon>
        <taxon>Bacteroides</taxon>
    </lineage>
</organism>
<dbReference type="AlphaFoldDB" id="A0A395W3X5"/>
<dbReference type="RefSeq" id="WP_118161471.1">
    <property type="nucleotide sequence ID" value="NZ_JADMOX010000041.1"/>
</dbReference>
<feature type="compositionally biased region" description="Polar residues" evidence="9">
    <location>
        <begin position="208"/>
        <end position="223"/>
    </location>
</feature>
<protein>
    <recommendedName>
        <fullName evidence="3 8">Malonyl-[acyl-carrier protein] O-methyltransferase</fullName>
        <shortName evidence="8">Malonyl-ACP O-methyltransferase</shortName>
        <ecNumber evidence="3 8">2.1.1.197</ecNumber>
    </recommendedName>
    <alternativeName>
        <fullName evidence="8">Biotin synthesis protein BioC</fullName>
    </alternativeName>
</protein>
<dbReference type="GO" id="GO:0032259">
    <property type="term" value="P:methylation"/>
    <property type="evidence" value="ECO:0007669"/>
    <property type="project" value="UniProtKB-KW"/>
</dbReference>
<dbReference type="GO" id="GO:0008757">
    <property type="term" value="F:S-adenosylmethionine-dependent methyltransferase activity"/>
    <property type="evidence" value="ECO:0007669"/>
    <property type="project" value="InterPro"/>
</dbReference>
<feature type="compositionally biased region" description="Low complexity" evidence="9">
    <location>
        <begin position="224"/>
        <end position="236"/>
    </location>
</feature>
<evidence type="ECO:0000256" key="5">
    <source>
        <dbReference type="ARBA" id="ARBA00022679"/>
    </source>
</evidence>
<dbReference type="HAMAP" id="MF_00835">
    <property type="entry name" value="BioC"/>
    <property type="match status" value="1"/>
</dbReference>
<gene>
    <name evidence="8 11" type="primary">bioC</name>
    <name evidence="11" type="ORF">DWX70_01965</name>
</gene>
<dbReference type="InterPro" id="IPR013216">
    <property type="entry name" value="Methyltransf_11"/>
</dbReference>
<evidence type="ECO:0000256" key="8">
    <source>
        <dbReference type="HAMAP-Rule" id="MF_00835"/>
    </source>
</evidence>
<evidence type="ECO:0000313" key="11">
    <source>
        <dbReference type="EMBL" id="RGS88307.1"/>
    </source>
</evidence>
<dbReference type="UniPathway" id="UPA00078"/>
<evidence type="ECO:0000256" key="7">
    <source>
        <dbReference type="ARBA" id="ARBA00022756"/>
    </source>
</evidence>
<dbReference type="EMBL" id="QRVZ01000001">
    <property type="protein sequence ID" value="RGS88307.1"/>
    <property type="molecule type" value="Genomic_DNA"/>
</dbReference>
<evidence type="ECO:0000256" key="6">
    <source>
        <dbReference type="ARBA" id="ARBA00022691"/>
    </source>
</evidence>
<dbReference type="PANTHER" id="PTHR43861:SF1">
    <property type="entry name" value="TRANS-ACONITATE 2-METHYLTRANSFERASE"/>
    <property type="match status" value="1"/>
</dbReference>
<feature type="region of interest" description="Disordered" evidence="9">
    <location>
        <begin position="208"/>
        <end position="237"/>
    </location>
</feature>
<dbReference type="Gene3D" id="3.40.50.150">
    <property type="entry name" value="Vaccinia Virus protein VP39"/>
    <property type="match status" value="1"/>
</dbReference>
<accession>A0A395W3X5</accession>
<evidence type="ECO:0000256" key="3">
    <source>
        <dbReference type="ARBA" id="ARBA00012327"/>
    </source>
</evidence>
<dbReference type="CDD" id="cd02440">
    <property type="entry name" value="AdoMet_MTases"/>
    <property type="match status" value="1"/>
</dbReference>
<dbReference type="GO" id="GO:0102130">
    <property type="term" value="F:malonyl-CoA methyltransferase activity"/>
    <property type="evidence" value="ECO:0007669"/>
    <property type="project" value="UniProtKB-EC"/>
</dbReference>
<sequence>MNKRLIAERFSKAITTYSKEANVQRQIAGKMIRLLTEHIPSPCSKVIEFGCGTGIYSRMLLQALRPEELLLNDLCPDMKYCCEDLLMKKQVSFLPGDAETVSFPTESTLITSCSALQWFESPENFFERCNTLLNNQGYFAFSTFGKENMKEIRELTGNGLPYRSREELEVALSPHFDILYSEEELIQLSFEDPIKVLYHLKQTGVNGLSTQSSPTGKQENDLCSSDNNSKNNFKNNLPQQQWTRRDLQLFCERYMQEFTQGTSVSLTYHPIYIIAKKKKV</sequence>
<proteinExistence type="inferred from homology"/>
<comment type="similarity">
    <text evidence="8">Belongs to the methyltransferase superfamily.</text>
</comment>
<comment type="function">
    <text evidence="8">Converts the free carboxyl group of a malonyl-thioester to its methyl ester by transfer of a methyl group from S-adenosyl-L-methionine (SAM). It allows to synthesize pimeloyl-ACP via the fatty acid synthetic pathway.</text>
</comment>
<feature type="domain" description="Methyltransferase type 11" evidence="10">
    <location>
        <begin position="48"/>
        <end position="141"/>
    </location>
</feature>
<evidence type="ECO:0000259" key="10">
    <source>
        <dbReference type="Pfam" id="PF08241"/>
    </source>
</evidence>
<dbReference type="SUPFAM" id="SSF53335">
    <property type="entry name" value="S-adenosyl-L-methionine-dependent methyltransferases"/>
    <property type="match status" value="1"/>
</dbReference>
<dbReference type="GO" id="GO:0010340">
    <property type="term" value="F:carboxyl-O-methyltransferase activity"/>
    <property type="evidence" value="ECO:0007669"/>
    <property type="project" value="UniProtKB-UniRule"/>
</dbReference>
<evidence type="ECO:0000256" key="4">
    <source>
        <dbReference type="ARBA" id="ARBA00022603"/>
    </source>
</evidence>
<evidence type="ECO:0000313" key="12">
    <source>
        <dbReference type="Proteomes" id="UP000266492"/>
    </source>
</evidence>
<evidence type="ECO:0000256" key="9">
    <source>
        <dbReference type="SAM" id="MobiDB-lite"/>
    </source>
</evidence>
<evidence type="ECO:0000256" key="2">
    <source>
        <dbReference type="ARBA" id="ARBA00004746"/>
    </source>
</evidence>
<reference evidence="11 12" key="1">
    <citation type="submission" date="2018-08" db="EMBL/GenBank/DDBJ databases">
        <title>A genome reference for cultivated species of the human gut microbiota.</title>
        <authorList>
            <person name="Zou Y."/>
            <person name="Xue W."/>
            <person name="Luo G."/>
        </authorList>
    </citation>
    <scope>NUCLEOTIDE SEQUENCE [LARGE SCALE GENOMIC DNA]</scope>
    <source>
        <strain evidence="11 12">AF20-9LB</strain>
    </source>
</reference>
<dbReference type="Pfam" id="PF08241">
    <property type="entry name" value="Methyltransf_11"/>
    <property type="match status" value="1"/>
</dbReference>